<reference evidence="2" key="1">
    <citation type="journal article" date="2019" name="Int. J. Syst. Evol. Microbiol.">
        <title>The Global Catalogue of Microorganisms (GCM) 10K type strain sequencing project: providing services to taxonomists for standard genome sequencing and annotation.</title>
        <authorList>
            <consortium name="The Broad Institute Genomics Platform"/>
            <consortium name="The Broad Institute Genome Sequencing Center for Infectious Disease"/>
            <person name="Wu L."/>
            <person name="Ma J."/>
        </authorList>
    </citation>
    <scope>NUCLEOTIDE SEQUENCE [LARGE SCALE GENOMIC DNA]</scope>
    <source>
        <strain evidence="2">JCM30009</strain>
    </source>
</reference>
<organism evidence="1 2">
    <name type="scientific">Citrobacter bitternis</name>
    <dbReference type="NCBI Taxonomy" id="1585982"/>
    <lineage>
        <taxon>Bacteria</taxon>
        <taxon>Pseudomonadati</taxon>
        <taxon>Pseudomonadota</taxon>
        <taxon>Gammaproteobacteria</taxon>
        <taxon>Enterobacterales</taxon>
        <taxon>Enterobacteriaceae</taxon>
        <taxon>Citrobacter</taxon>
    </lineage>
</organism>
<dbReference type="GO" id="GO:0004335">
    <property type="term" value="F:galactokinase activity"/>
    <property type="evidence" value="ECO:0007669"/>
    <property type="project" value="UniProtKB-EC"/>
</dbReference>
<dbReference type="EC" id="2.7.1.6" evidence="1"/>
<accession>A0ABW1Q5S8</accession>
<comment type="caution">
    <text evidence="1">The sequence shown here is derived from an EMBL/GenBank/DDBJ whole genome shotgun (WGS) entry which is preliminary data.</text>
</comment>
<evidence type="ECO:0000313" key="1">
    <source>
        <dbReference type="EMBL" id="MFC6123537.1"/>
    </source>
</evidence>
<feature type="non-terminal residue" evidence="1">
    <location>
        <position position="1"/>
    </location>
</feature>
<protein>
    <submittedName>
        <fullName evidence="1">Galactokinase</fullName>
        <ecNumber evidence="1">2.7.1.6</ecNumber>
    </submittedName>
</protein>
<keyword evidence="1" id="KW-0808">Transferase</keyword>
<keyword evidence="2" id="KW-1185">Reference proteome</keyword>
<proteinExistence type="predicted"/>
<name>A0ABW1Q5S8_9ENTR</name>
<evidence type="ECO:0000313" key="2">
    <source>
        <dbReference type="Proteomes" id="UP001596169"/>
    </source>
</evidence>
<gene>
    <name evidence="1" type="ORF">ACFPZP_21045</name>
</gene>
<sequence>LVPEALVPAVKEAVAAQYEAKTGIKETVYVCKPLAGAGLA</sequence>
<dbReference type="EMBL" id="JBHSRG010000012">
    <property type="protein sequence ID" value="MFC6123537.1"/>
    <property type="molecule type" value="Genomic_DNA"/>
</dbReference>
<dbReference type="Proteomes" id="UP001596169">
    <property type="component" value="Unassembled WGS sequence"/>
</dbReference>